<protein>
    <submittedName>
        <fullName evidence="9">Tyrosine-protein kinase transforming protein SEA</fullName>
    </submittedName>
</protein>
<dbReference type="GO" id="GO:0005524">
    <property type="term" value="F:ATP binding"/>
    <property type="evidence" value="ECO:0007669"/>
    <property type="project" value="UniProtKB-KW"/>
</dbReference>
<dbReference type="GO" id="GO:0006909">
    <property type="term" value="P:phagocytosis"/>
    <property type="evidence" value="ECO:0007669"/>
    <property type="project" value="TreeGrafter"/>
</dbReference>
<accession>A0AA35WZI1</accession>
<dbReference type="GO" id="GO:0043235">
    <property type="term" value="C:receptor complex"/>
    <property type="evidence" value="ECO:0007669"/>
    <property type="project" value="TreeGrafter"/>
</dbReference>
<evidence type="ECO:0000313" key="10">
    <source>
        <dbReference type="Proteomes" id="UP001174909"/>
    </source>
</evidence>
<dbReference type="InterPro" id="IPR008266">
    <property type="entry name" value="Tyr_kinase_AS"/>
</dbReference>
<dbReference type="SUPFAM" id="SSF56112">
    <property type="entry name" value="Protein kinase-like (PK-like)"/>
    <property type="match status" value="1"/>
</dbReference>
<proteinExistence type="predicted"/>
<feature type="domain" description="Protein kinase" evidence="8">
    <location>
        <begin position="1"/>
        <end position="208"/>
    </location>
</feature>
<name>A0AA35WZI1_GEOBA</name>
<evidence type="ECO:0000259" key="8">
    <source>
        <dbReference type="PROSITE" id="PS50011"/>
    </source>
</evidence>
<dbReference type="AlphaFoldDB" id="A0AA35WZI1"/>
<comment type="subcellular location">
    <subcellularLocation>
        <location evidence="1">Endomembrane system</location>
    </subcellularLocation>
</comment>
<keyword evidence="5" id="KW-0067">ATP-binding</keyword>
<dbReference type="GO" id="GO:0050793">
    <property type="term" value="P:regulation of developmental process"/>
    <property type="evidence" value="ECO:0007669"/>
    <property type="project" value="UniProtKB-ARBA"/>
</dbReference>
<dbReference type="InterPro" id="IPR001245">
    <property type="entry name" value="Ser-Thr/Tyr_kinase_cat_dom"/>
</dbReference>
<dbReference type="Gene3D" id="1.10.510.10">
    <property type="entry name" value="Transferase(Phosphotransferase) domain 1"/>
    <property type="match status" value="1"/>
</dbReference>
<evidence type="ECO:0000256" key="5">
    <source>
        <dbReference type="ARBA" id="ARBA00022840"/>
    </source>
</evidence>
<gene>
    <name evidence="9" type="ORF">GBAR_LOCUS19378</name>
</gene>
<dbReference type="GO" id="GO:0007169">
    <property type="term" value="P:cell surface receptor protein tyrosine kinase signaling pathway"/>
    <property type="evidence" value="ECO:0007669"/>
    <property type="project" value="TreeGrafter"/>
</dbReference>
<dbReference type="InterPro" id="IPR011009">
    <property type="entry name" value="Kinase-like_dom_sf"/>
</dbReference>
<evidence type="ECO:0000256" key="7">
    <source>
        <dbReference type="ARBA" id="ARBA00023137"/>
    </source>
</evidence>
<dbReference type="InterPro" id="IPR050122">
    <property type="entry name" value="RTK"/>
</dbReference>
<dbReference type="SMART" id="SM00219">
    <property type="entry name" value="TyrKc"/>
    <property type="match status" value="1"/>
</dbReference>
<keyword evidence="4 9" id="KW-0418">Kinase</keyword>
<dbReference type="InterPro" id="IPR020635">
    <property type="entry name" value="Tyr_kinase_cat_dom"/>
</dbReference>
<dbReference type="InterPro" id="IPR000719">
    <property type="entry name" value="Prot_kinase_dom"/>
</dbReference>
<dbReference type="PANTHER" id="PTHR24416:SF564">
    <property type="entry name" value="MACROPHAGE-STIMULATING PROTEIN RECEPTOR"/>
    <property type="match status" value="1"/>
</dbReference>
<keyword evidence="2" id="KW-0808">Transferase</keyword>
<dbReference type="CDD" id="cd00192">
    <property type="entry name" value="PTKc"/>
    <property type="match status" value="1"/>
</dbReference>
<dbReference type="Pfam" id="PF07714">
    <property type="entry name" value="PK_Tyr_Ser-Thr"/>
    <property type="match status" value="1"/>
</dbReference>
<evidence type="ECO:0000256" key="4">
    <source>
        <dbReference type="ARBA" id="ARBA00022777"/>
    </source>
</evidence>
<dbReference type="GO" id="GO:0012505">
    <property type="term" value="C:endomembrane system"/>
    <property type="evidence" value="ECO:0007669"/>
    <property type="project" value="UniProtKB-SubCell"/>
</dbReference>
<sequence length="208" mass="23649">MANFDHPNVIKLLGLSISKNNSLFVVMPLMAQGSLQSYLRKNRSSLTIEDEDMVEERSSRLLSMCLQVAKGMEYLASQKFIHRDLAARNCMIDLNNVIKVADFGLTEDIYARNYFRQVSTQEDGDVPVKLPVKWMALESLNDGVFSEKTDVWSFGVTCWEVFSLGRNPYPGVDPFSLIRYLESGERLDKPLNAACSQEIYDMMRGVLE</sequence>
<dbReference type="PROSITE" id="PS50011">
    <property type="entry name" value="PROTEIN_KINASE_DOM"/>
    <property type="match status" value="1"/>
</dbReference>
<dbReference type="PROSITE" id="PS00109">
    <property type="entry name" value="PROTEIN_KINASE_TYR"/>
    <property type="match status" value="1"/>
</dbReference>
<dbReference type="PANTHER" id="PTHR24416">
    <property type="entry name" value="TYROSINE-PROTEIN KINASE RECEPTOR"/>
    <property type="match status" value="1"/>
</dbReference>
<reference evidence="9" key="1">
    <citation type="submission" date="2023-03" db="EMBL/GenBank/DDBJ databases">
        <authorList>
            <person name="Steffen K."/>
            <person name="Cardenas P."/>
        </authorList>
    </citation>
    <scope>NUCLEOTIDE SEQUENCE</scope>
</reference>
<evidence type="ECO:0000256" key="6">
    <source>
        <dbReference type="ARBA" id="ARBA00023136"/>
    </source>
</evidence>
<dbReference type="FunFam" id="1.10.510.10:FF:001512">
    <property type="entry name" value="Receptor tyrosine-protein kinase erbB-2"/>
    <property type="match status" value="1"/>
</dbReference>
<dbReference type="PRINTS" id="PR00109">
    <property type="entry name" value="TYRKINASE"/>
</dbReference>
<evidence type="ECO:0000256" key="2">
    <source>
        <dbReference type="ARBA" id="ARBA00022679"/>
    </source>
</evidence>
<keyword evidence="6" id="KW-0472">Membrane</keyword>
<evidence type="ECO:0000256" key="3">
    <source>
        <dbReference type="ARBA" id="ARBA00022741"/>
    </source>
</evidence>
<dbReference type="GO" id="GO:0004714">
    <property type="term" value="F:transmembrane receptor protein tyrosine kinase activity"/>
    <property type="evidence" value="ECO:0007669"/>
    <property type="project" value="TreeGrafter"/>
</dbReference>
<keyword evidence="3" id="KW-0547">Nucleotide-binding</keyword>
<dbReference type="Proteomes" id="UP001174909">
    <property type="component" value="Unassembled WGS sequence"/>
</dbReference>
<evidence type="ECO:0000256" key="1">
    <source>
        <dbReference type="ARBA" id="ARBA00004308"/>
    </source>
</evidence>
<organism evidence="9 10">
    <name type="scientific">Geodia barretti</name>
    <name type="common">Barrett's horny sponge</name>
    <dbReference type="NCBI Taxonomy" id="519541"/>
    <lineage>
        <taxon>Eukaryota</taxon>
        <taxon>Metazoa</taxon>
        <taxon>Porifera</taxon>
        <taxon>Demospongiae</taxon>
        <taxon>Heteroscleromorpha</taxon>
        <taxon>Tetractinellida</taxon>
        <taxon>Astrophorina</taxon>
        <taxon>Geodiidae</taxon>
        <taxon>Geodia</taxon>
    </lineage>
</organism>
<evidence type="ECO:0000313" key="9">
    <source>
        <dbReference type="EMBL" id="CAI8034406.1"/>
    </source>
</evidence>
<dbReference type="GO" id="GO:0005886">
    <property type="term" value="C:plasma membrane"/>
    <property type="evidence" value="ECO:0007669"/>
    <property type="project" value="TreeGrafter"/>
</dbReference>
<comment type="caution">
    <text evidence="9">The sequence shown here is derived from an EMBL/GenBank/DDBJ whole genome shotgun (WGS) entry which is preliminary data.</text>
</comment>
<dbReference type="EMBL" id="CASHTH010002730">
    <property type="protein sequence ID" value="CAI8034406.1"/>
    <property type="molecule type" value="Genomic_DNA"/>
</dbReference>
<keyword evidence="10" id="KW-1185">Reference proteome</keyword>
<dbReference type="GO" id="GO:0048468">
    <property type="term" value="P:cell development"/>
    <property type="evidence" value="ECO:0007669"/>
    <property type="project" value="UniProtKB-ARBA"/>
</dbReference>
<keyword evidence="7" id="KW-0829">Tyrosine-protein kinase</keyword>
<dbReference type="GO" id="GO:0016477">
    <property type="term" value="P:cell migration"/>
    <property type="evidence" value="ECO:0007669"/>
    <property type="project" value="TreeGrafter"/>
</dbReference>